<dbReference type="Gene3D" id="1.50.10.10">
    <property type="match status" value="1"/>
</dbReference>
<dbReference type="InterPro" id="IPR011613">
    <property type="entry name" value="GH15-like"/>
</dbReference>
<feature type="domain" description="GH15-like" evidence="1">
    <location>
        <begin position="515"/>
        <end position="561"/>
    </location>
</feature>
<dbReference type="Pfam" id="PF00723">
    <property type="entry name" value="Glyco_hydro_15"/>
    <property type="match status" value="2"/>
</dbReference>
<comment type="caution">
    <text evidence="3">The sequence shown here is derived from an EMBL/GenBank/DDBJ whole genome shotgun (WGS) entry which is preliminary data.</text>
</comment>
<evidence type="ECO:0000313" key="4">
    <source>
        <dbReference type="Proteomes" id="UP001597438"/>
    </source>
</evidence>
<evidence type="ECO:0000259" key="2">
    <source>
        <dbReference type="Pfam" id="PF19291"/>
    </source>
</evidence>
<dbReference type="Proteomes" id="UP001597438">
    <property type="component" value="Unassembled WGS sequence"/>
</dbReference>
<sequence length="572" mass="65381">MSKTKEYNIRDLGVIGDRKTCALVTKDGEFVWYCPQRFDKPAFINSLIDPEKGAYWSFQFKDKKYKNREYTQRSAVLSTQFEGLSLTDFMPLNDRINGICRMFSEGPEDVENDIFLKPYYGLGLPEYEILQNNVISISRSLYLTASHGLSIDKGHIKFTIPKGSKGWAILSDTAFEKGITEANLNSLKLKTLKGWEKIASQIEYTGPYEKQVQDSLRAIQLVTYQENGGIMAAATTSLPEVVGGSRNYDYRYVWLRDSAMIISALIRAESTGEEESKFLSFLCDAKYRNSQKILLPFYSLDKLVAQPETVLPLAGYKNSRPVHIGNNAMDQLQLDANANVLLVAKMIYGRTKEKYHWDTVVGIANFLAENWHREDHGIWEEHLQKHFTSSKVIVAKSLEFIAEHAETEKQKNKWLKAAEKIRDFIKTNCLTKDGAYASYAGSDEVDVTAALFPVWLFTKPDSPEMLKTMELLEKNHRKGKLYHRTLEMFNAFEEGVFLAGCFWVAQYYIMLDNFEKAREIIDTSLEYSNDLGFFAEEADTDKNTMLGNFPQTFVHASFIGAVIDLRQKMTTR</sequence>
<reference evidence="4" key="1">
    <citation type="journal article" date="2019" name="Int. J. Syst. Evol. Microbiol.">
        <title>The Global Catalogue of Microorganisms (GCM) 10K type strain sequencing project: providing services to taxonomists for standard genome sequencing and annotation.</title>
        <authorList>
            <consortium name="The Broad Institute Genomics Platform"/>
            <consortium name="The Broad Institute Genome Sequencing Center for Infectious Disease"/>
            <person name="Wu L."/>
            <person name="Ma J."/>
        </authorList>
    </citation>
    <scope>NUCLEOTIDE SEQUENCE [LARGE SCALE GENOMIC DNA]</scope>
    <source>
        <strain evidence="4">KCTC 52925</strain>
    </source>
</reference>
<accession>A0ABW5X3W9</accession>
<evidence type="ECO:0000259" key="1">
    <source>
        <dbReference type="Pfam" id="PF00723"/>
    </source>
</evidence>
<dbReference type="InterPro" id="IPR008928">
    <property type="entry name" value="6-hairpin_glycosidase_sf"/>
</dbReference>
<dbReference type="InterPro" id="IPR045582">
    <property type="entry name" value="Trehalase-like_N"/>
</dbReference>
<dbReference type="PANTHER" id="PTHR31616">
    <property type="entry name" value="TREHALASE"/>
    <property type="match status" value="1"/>
</dbReference>
<feature type="domain" description="Trehalase-like N-terminal" evidence="2">
    <location>
        <begin position="8"/>
        <end position="93"/>
    </location>
</feature>
<keyword evidence="3" id="KW-0378">Hydrolase</keyword>
<dbReference type="RefSeq" id="WP_251742907.1">
    <property type="nucleotide sequence ID" value="NZ_JBHUOJ010000008.1"/>
</dbReference>
<dbReference type="GO" id="GO:0016787">
    <property type="term" value="F:hydrolase activity"/>
    <property type="evidence" value="ECO:0007669"/>
    <property type="project" value="UniProtKB-KW"/>
</dbReference>
<gene>
    <name evidence="3" type="ORF">ACFSYS_04465</name>
</gene>
<dbReference type="SUPFAM" id="SSF48208">
    <property type="entry name" value="Six-hairpin glycosidases"/>
    <property type="match status" value="1"/>
</dbReference>
<dbReference type="Pfam" id="PF19291">
    <property type="entry name" value="TREH_N"/>
    <property type="match status" value="1"/>
</dbReference>
<keyword evidence="4" id="KW-1185">Reference proteome</keyword>
<dbReference type="InterPro" id="IPR012341">
    <property type="entry name" value="6hp_glycosidase-like_sf"/>
</dbReference>
<proteinExistence type="predicted"/>
<dbReference type="PANTHER" id="PTHR31616:SF0">
    <property type="entry name" value="GLUCAN 1,4-ALPHA-GLUCOSIDASE"/>
    <property type="match status" value="1"/>
</dbReference>
<dbReference type="EMBL" id="JBHUOJ010000008">
    <property type="protein sequence ID" value="MFD2832529.1"/>
    <property type="molecule type" value="Genomic_DNA"/>
</dbReference>
<name>A0ABW5X3W9_9FLAO</name>
<protein>
    <submittedName>
        <fullName evidence="3">Glycoside hydrolase family 15 protein</fullName>
    </submittedName>
</protein>
<feature type="domain" description="GH15-like" evidence="1">
    <location>
        <begin position="207"/>
        <end position="477"/>
    </location>
</feature>
<evidence type="ECO:0000313" key="3">
    <source>
        <dbReference type="EMBL" id="MFD2832529.1"/>
    </source>
</evidence>
<organism evidence="3 4">
    <name type="scientific">Christiangramia antarctica</name>
    <dbReference type="NCBI Taxonomy" id="2058158"/>
    <lineage>
        <taxon>Bacteria</taxon>
        <taxon>Pseudomonadati</taxon>
        <taxon>Bacteroidota</taxon>
        <taxon>Flavobacteriia</taxon>
        <taxon>Flavobacteriales</taxon>
        <taxon>Flavobacteriaceae</taxon>
        <taxon>Christiangramia</taxon>
    </lineage>
</organism>